<protein>
    <submittedName>
        <fullName evidence="3">Uncharacterized protein</fullName>
    </submittedName>
</protein>
<gene>
    <name evidence="3" type="ORF">GCM10009744_63760</name>
</gene>
<evidence type="ECO:0000313" key="3">
    <source>
        <dbReference type="EMBL" id="GAA1661278.1"/>
    </source>
</evidence>
<accession>A0ABN2FXQ4</accession>
<evidence type="ECO:0000256" key="1">
    <source>
        <dbReference type="SAM" id="Coils"/>
    </source>
</evidence>
<dbReference type="Proteomes" id="UP001501319">
    <property type="component" value="Unassembled WGS sequence"/>
</dbReference>
<comment type="caution">
    <text evidence="3">The sequence shown here is derived from an EMBL/GenBank/DDBJ whole genome shotgun (WGS) entry which is preliminary data.</text>
</comment>
<feature type="coiled-coil region" evidence="1">
    <location>
        <begin position="14"/>
        <end position="41"/>
    </location>
</feature>
<proteinExistence type="predicted"/>
<sequence>MTGGWVLMDASQFAADLRGRIKAAREAYDEAEREEDFYAMDVRSGELKSLRRLASENGVDLSDNDQDHAQSVNRENGVSAADSAPADPDGPTAGAAE</sequence>
<dbReference type="EMBL" id="BAAANE010000016">
    <property type="protein sequence ID" value="GAA1661278.1"/>
    <property type="molecule type" value="Genomic_DNA"/>
</dbReference>
<feature type="region of interest" description="Disordered" evidence="2">
    <location>
        <begin position="56"/>
        <end position="97"/>
    </location>
</feature>
<evidence type="ECO:0000313" key="4">
    <source>
        <dbReference type="Proteomes" id="UP001501319"/>
    </source>
</evidence>
<name>A0ABN2FXQ4_9ACTN</name>
<feature type="compositionally biased region" description="Low complexity" evidence="2">
    <location>
        <begin position="79"/>
        <end position="97"/>
    </location>
</feature>
<keyword evidence="4" id="KW-1185">Reference proteome</keyword>
<organism evidence="3 4">
    <name type="scientific">Kribbella alba</name>
    <dbReference type="NCBI Taxonomy" id="190197"/>
    <lineage>
        <taxon>Bacteria</taxon>
        <taxon>Bacillati</taxon>
        <taxon>Actinomycetota</taxon>
        <taxon>Actinomycetes</taxon>
        <taxon>Propionibacteriales</taxon>
        <taxon>Kribbellaceae</taxon>
        <taxon>Kribbella</taxon>
    </lineage>
</organism>
<evidence type="ECO:0000256" key="2">
    <source>
        <dbReference type="SAM" id="MobiDB-lite"/>
    </source>
</evidence>
<reference evidence="3 4" key="1">
    <citation type="journal article" date="2019" name="Int. J. Syst. Evol. Microbiol.">
        <title>The Global Catalogue of Microorganisms (GCM) 10K type strain sequencing project: providing services to taxonomists for standard genome sequencing and annotation.</title>
        <authorList>
            <consortium name="The Broad Institute Genomics Platform"/>
            <consortium name="The Broad Institute Genome Sequencing Center for Infectious Disease"/>
            <person name="Wu L."/>
            <person name="Ma J."/>
        </authorList>
    </citation>
    <scope>NUCLEOTIDE SEQUENCE [LARGE SCALE GENOMIC DNA]</scope>
    <source>
        <strain evidence="3 4">JCM 14306</strain>
    </source>
</reference>
<keyword evidence="1" id="KW-0175">Coiled coil</keyword>